<accession>A0A5E4BNJ3</accession>
<dbReference type="Proteomes" id="UP000662637">
    <property type="component" value="Unassembled WGS sequence"/>
</dbReference>
<dbReference type="Proteomes" id="UP000335636">
    <property type="component" value="Unassembled WGS sequence"/>
</dbReference>
<dbReference type="AlphaFoldDB" id="A0A5E4BNJ3"/>
<organism evidence="2 3">
    <name type="scientific">Marmota monax</name>
    <name type="common">Woodchuck</name>
    <dbReference type="NCBI Taxonomy" id="9995"/>
    <lineage>
        <taxon>Eukaryota</taxon>
        <taxon>Metazoa</taxon>
        <taxon>Chordata</taxon>
        <taxon>Craniata</taxon>
        <taxon>Vertebrata</taxon>
        <taxon>Euteleostomi</taxon>
        <taxon>Mammalia</taxon>
        <taxon>Eutheria</taxon>
        <taxon>Euarchontoglires</taxon>
        <taxon>Glires</taxon>
        <taxon>Rodentia</taxon>
        <taxon>Sciuromorpha</taxon>
        <taxon>Sciuridae</taxon>
        <taxon>Xerinae</taxon>
        <taxon>Marmotini</taxon>
        <taxon>Marmota</taxon>
    </lineage>
</organism>
<sequence length="158" mass="17452">MASNWRPRAGWGLALIVAFSVAFGFQLWDVLASSATHSFLYFCSKCQSSKPEPDGARMEDWLKCLRKKGCPHDPRPCNLKRQNRRDFSGCRLCCVYPNKSDSQTSSRKRLPAGVNAYALAQPGLEVTPCIWAAMGLLSEVGWTNGPHRSSGLLLTNCA</sequence>
<reference evidence="1" key="2">
    <citation type="submission" date="2020-08" db="EMBL/GenBank/DDBJ databases">
        <authorList>
            <person name="Shumante A."/>
            <person name="Zimin A.V."/>
            <person name="Puiu D."/>
            <person name="Salzberg S.L."/>
        </authorList>
    </citation>
    <scope>NUCLEOTIDE SEQUENCE</scope>
    <source>
        <strain evidence="1">WC2-LM</strain>
        <tissue evidence="1">Liver</tissue>
    </source>
</reference>
<evidence type="ECO:0000313" key="2">
    <source>
        <dbReference type="EMBL" id="VTJ70551.1"/>
    </source>
</evidence>
<reference evidence="2 3" key="1">
    <citation type="submission" date="2019-04" db="EMBL/GenBank/DDBJ databases">
        <authorList>
            <person name="Alioto T."/>
            <person name="Alioto T."/>
        </authorList>
    </citation>
    <scope>NUCLEOTIDE SEQUENCE [LARGE SCALE GENOMIC DNA]</scope>
</reference>
<dbReference type="EMBL" id="WJEC01007866">
    <property type="protein sequence ID" value="KAF7466029.1"/>
    <property type="molecule type" value="Genomic_DNA"/>
</dbReference>
<protein>
    <submittedName>
        <fullName evidence="2">Uncharacterized protein</fullName>
    </submittedName>
</protein>
<evidence type="ECO:0000313" key="3">
    <source>
        <dbReference type="Proteomes" id="UP000335636"/>
    </source>
</evidence>
<proteinExistence type="predicted"/>
<evidence type="ECO:0000313" key="1">
    <source>
        <dbReference type="EMBL" id="KAF7466029.1"/>
    </source>
</evidence>
<dbReference type="EMBL" id="CABDUW010000511">
    <property type="protein sequence ID" value="VTJ70551.1"/>
    <property type="molecule type" value="Genomic_DNA"/>
</dbReference>
<gene>
    <name evidence="1" type="ORF">GHT09_003258</name>
    <name evidence="2" type="ORF">MONAX_5E012887</name>
</gene>
<name>A0A5E4BNJ3_MARMO</name>
<keyword evidence="3" id="KW-1185">Reference proteome</keyword>